<dbReference type="SUPFAM" id="SSF51306">
    <property type="entry name" value="LexA/Signal peptidase"/>
    <property type="match status" value="1"/>
</dbReference>
<dbReference type="HOGENOM" id="CLU_028723_4_1_1"/>
<evidence type="ECO:0000256" key="7">
    <source>
        <dbReference type="ARBA" id="ARBA00022801"/>
    </source>
</evidence>
<keyword evidence="8" id="KW-1133">Transmembrane helix</keyword>
<keyword evidence="4" id="KW-0645">Protease</keyword>
<feature type="active site" evidence="11">
    <location>
        <position position="96"/>
    </location>
</feature>
<evidence type="ECO:0000256" key="11">
    <source>
        <dbReference type="PIRSR" id="PIRSR600223-1"/>
    </source>
</evidence>
<dbReference type="AlphaFoldDB" id="M7NUR3"/>
<evidence type="ECO:0000313" key="14">
    <source>
        <dbReference type="Proteomes" id="UP000011958"/>
    </source>
</evidence>
<dbReference type="STRING" id="1069680.M7NUR3"/>
<dbReference type="GO" id="GO:0042720">
    <property type="term" value="C:mitochondrial inner membrane peptidase complex"/>
    <property type="evidence" value="ECO:0007669"/>
    <property type="project" value="InterPro"/>
</dbReference>
<dbReference type="OrthoDB" id="9996127at2759"/>
<evidence type="ECO:0000256" key="10">
    <source>
        <dbReference type="ARBA" id="ARBA00023136"/>
    </source>
</evidence>
<evidence type="ECO:0000256" key="9">
    <source>
        <dbReference type="ARBA" id="ARBA00023128"/>
    </source>
</evidence>
<comment type="caution">
    <text evidence="13">The sequence shown here is derived from an EMBL/GenBank/DDBJ whole genome shotgun (WGS) entry which is preliminary data.</text>
</comment>
<organism evidence="13 14">
    <name type="scientific">Pneumocystis murina (strain B123)</name>
    <name type="common">Mouse pneumocystis pneumonia agent</name>
    <name type="synonym">Pneumocystis carinii f. sp. muris</name>
    <dbReference type="NCBI Taxonomy" id="1069680"/>
    <lineage>
        <taxon>Eukaryota</taxon>
        <taxon>Fungi</taxon>
        <taxon>Dikarya</taxon>
        <taxon>Ascomycota</taxon>
        <taxon>Taphrinomycotina</taxon>
        <taxon>Pneumocystomycetes</taxon>
        <taxon>Pneumocystaceae</taxon>
        <taxon>Pneumocystis</taxon>
    </lineage>
</organism>
<reference evidence="14" key="1">
    <citation type="journal article" date="2016" name="Nat. Commun.">
        <title>Genome analysis of three Pneumocystis species reveals adaptation mechanisms to life exclusively in mammalian hosts.</title>
        <authorList>
            <person name="Ma L."/>
            <person name="Chen Z."/>
            <person name="Huang D.W."/>
            <person name="Kutty G."/>
            <person name="Ishihara M."/>
            <person name="Wang H."/>
            <person name="Abouelleil A."/>
            <person name="Bishop L."/>
            <person name="Davey E."/>
            <person name="Deng R."/>
            <person name="Deng X."/>
            <person name="Fan L."/>
            <person name="Fantoni G."/>
            <person name="Fitzgerald M."/>
            <person name="Gogineni E."/>
            <person name="Goldberg J.M."/>
            <person name="Handley G."/>
            <person name="Hu X."/>
            <person name="Huber C."/>
            <person name="Jiao X."/>
            <person name="Jones K."/>
            <person name="Levin J.Z."/>
            <person name="Liu Y."/>
            <person name="Macdonald P."/>
            <person name="Melnikov A."/>
            <person name="Raley C."/>
            <person name="Sassi M."/>
            <person name="Sherman B.T."/>
            <person name="Song X."/>
            <person name="Sykes S."/>
            <person name="Tran B."/>
            <person name="Walsh L."/>
            <person name="Xia Y."/>
            <person name="Yang J."/>
            <person name="Young S."/>
            <person name="Zeng Q."/>
            <person name="Zheng X."/>
            <person name="Stephens R."/>
            <person name="Nusbaum C."/>
            <person name="Birren B.W."/>
            <person name="Azadi P."/>
            <person name="Lempicki R.A."/>
            <person name="Cuomo C.A."/>
            <person name="Kovacs J.A."/>
        </authorList>
    </citation>
    <scope>NUCLEOTIDE SEQUENCE [LARGE SCALE GENOMIC DNA]</scope>
    <source>
        <strain evidence="14">B123</strain>
    </source>
</reference>
<evidence type="ECO:0000256" key="6">
    <source>
        <dbReference type="ARBA" id="ARBA00022792"/>
    </source>
</evidence>
<evidence type="ECO:0000256" key="4">
    <source>
        <dbReference type="ARBA" id="ARBA00022670"/>
    </source>
</evidence>
<dbReference type="eggNOG" id="KOG1568">
    <property type="taxonomic scope" value="Eukaryota"/>
</dbReference>
<gene>
    <name evidence="13" type="ORF">PNEG_00982</name>
</gene>
<dbReference type="GO" id="GO:0004252">
    <property type="term" value="F:serine-type endopeptidase activity"/>
    <property type="evidence" value="ECO:0007669"/>
    <property type="project" value="InterPro"/>
</dbReference>
<feature type="active site" evidence="11">
    <location>
        <position position="43"/>
    </location>
</feature>
<evidence type="ECO:0000256" key="3">
    <source>
        <dbReference type="ARBA" id="ARBA00013650"/>
    </source>
</evidence>
<comment type="similarity">
    <text evidence="2">Belongs to the peptidase S26 family. IMP2 subfamily.</text>
</comment>
<name>M7NUR3_PNEMU</name>
<dbReference type="EMBL" id="AFWA02000003">
    <property type="protein sequence ID" value="EMR10836.1"/>
    <property type="molecule type" value="Genomic_DNA"/>
</dbReference>
<keyword evidence="7" id="KW-0378">Hydrolase</keyword>
<dbReference type="InterPro" id="IPR037730">
    <property type="entry name" value="IMP2"/>
</dbReference>
<dbReference type="OMA" id="WIPVIAW"/>
<protein>
    <recommendedName>
        <fullName evidence="3">Mitochondrial inner membrane protease subunit 2</fullName>
    </recommendedName>
</protein>
<keyword evidence="14" id="KW-1185">Reference proteome</keyword>
<evidence type="ECO:0000313" key="13">
    <source>
        <dbReference type="EMBL" id="EMR10836.1"/>
    </source>
</evidence>
<evidence type="ECO:0000256" key="5">
    <source>
        <dbReference type="ARBA" id="ARBA00022692"/>
    </source>
</evidence>
<dbReference type="RefSeq" id="XP_007872896.1">
    <property type="nucleotide sequence ID" value="XM_007874705.1"/>
</dbReference>
<keyword evidence="5" id="KW-0812">Transmembrane</keyword>
<feature type="domain" description="Peptidase S26" evidence="12">
    <location>
        <begin position="19"/>
        <end position="109"/>
    </location>
</feature>
<dbReference type="GeneID" id="19894680"/>
<proteinExistence type="inferred from homology"/>
<dbReference type="PANTHER" id="PTHR46041:SF2">
    <property type="entry name" value="MITOCHONDRIAL INNER MEMBRANE PROTEASE SUBUNIT 2"/>
    <property type="match status" value="1"/>
</dbReference>
<evidence type="ECO:0000256" key="2">
    <source>
        <dbReference type="ARBA" id="ARBA00007066"/>
    </source>
</evidence>
<dbReference type="CDD" id="cd06530">
    <property type="entry name" value="S26_SPase_I"/>
    <property type="match status" value="1"/>
</dbReference>
<evidence type="ECO:0000256" key="8">
    <source>
        <dbReference type="ARBA" id="ARBA00022989"/>
    </source>
</evidence>
<dbReference type="Proteomes" id="UP000011958">
    <property type="component" value="Unassembled WGS sequence"/>
</dbReference>
<dbReference type="Gene3D" id="2.10.109.10">
    <property type="entry name" value="Umud Fragment, subunit A"/>
    <property type="match status" value="1"/>
</dbReference>
<dbReference type="Pfam" id="PF10502">
    <property type="entry name" value="Peptidase_S26"/>
    <property type="match status" value="1"/>
</dbReference>
<dbReference type="PRINTS" id="PR00727">
    <property type="entry name" value="LEADERPTASE"/>
</dbReference>
<dbReference type="InterPro" id="IPR000223">
    <property type="entry name" value="Pept_S26A_signal_pept_1"/>
</dbReference>
<comment type="subcellular location">
    <subcellularLocation>
        <location evidence="1">Mitochondrion inner membrane</location>
        <topology evidence="1">Single-pass membrane protein</topology>
    </subcellularLocation>
</comment>
<dbReference type="PANTHER" id="PTHR46041">
    <property type="entry name" value="MITOCHONDRIAL INNER MEMBRANE PROTEASE SUBUNIT 2"/>
    <property type="match status" value="1"/>
</dbReference>
<keyword evidence="10" id="KW-0472">Membrane</keyword>
<dbReference type="VEuPathDB" id="FungiDB:PNEG_00982"/>
<evidence type="ECO:0000259" key="12">
    <source>
        <dbReference type="Pfam" id="PF10502"/>
    </source>
</evidence>
<dbReference type="GO" id="GO:0006627">
    <property type="term" value="P:protein processing involved in protein targeting to mitochondrion"/>
    <property type="evidence" value="ECO:0007669"/>
    <property type="project" value="InterPro"/>
</dbReference>
<keyword evidence="9" id="KW-0496">Mitochondrion</keyword>
<evidence type="ECO:0000256" key="1">
    <source>
        <dbReference type="ARBA" id="ARBA00004434"/>
    </source>
</evidence>
<sequence length="183" mass="20946">MLHHNISIIRVLARQTGIFITWLPVFLFIHDHLIGIGMVQGESMKPTLNPDINGSWHDWVLLKRWGLLRSDGSLDIKRGEVVMIKSPIDPEGYLAKRVLALEGDYVQTRTRAASCVKVPKGYLWIEGDEGFRSRDSNMYGVVPTALVCAKITHIIWPWWRIGRIESGFGRHQRVYSVDNLNNE</sequence>
<keyword evidence="6" id="KW-0999">Mitochondrion inner membrane</keyword>
<dbReference type="InterPro" id="IPR019533">
    <property type="entry name" value="Peptidase_S26"/>
</dbReference>
<dbReference type="InterPro" id="IPR036286">
    <property type="entry name" value="LexA/Signal_pep-like_sf"/>
</dbReference>
<dbReference type="GO" id="GO:0006465">
    <property type="term" value="P:signal peptide processing"/>
    <property type="evidence" value="ECO:0007669"/>
    <property type="project" value="InterPro"/>
</dbReference>
<accession>M7NUR3</accession>